<feature type="transmembrane region" description="Helical" evidence="1">
    <location>
        <begin position="55"/>
        <end position="75"/>
    </location>
</feature>
<protein>
    <submittedName>
        <fullName evidence="2">Uncharacterized protein</fullName>
    </submittedName>
</protein>
<keyword evidence="1" id="KW-0812">Transmembrane</keyword>
<evidence type="ECO:0000313" key="3">
    <source>
        <dbReference type="Proteomes" id="UP000276215"/>
    </source>
</evidence>
<keyword evidence="1" id="KW-1133">Transmembrane helix</keyword>
<sequence length="101" mass="11928">MNRRIVLRERGGFYYLHSTLYFLVANHVSPTTVILAVCHSQYKASRTLTGTQLKIVHIDVLGFIHYFAEVPYGTIKKKKKKSEKDRYLREKACKFVPWFLY</sequence>
<feature type="transmembrane region" description="Helical" evidence="1">
    <location>
        <begin position="12"/>
        <end position="35"/>
    </location>
</feature>
<dbReference type="Proteomes" id="UP000276215">
    <property type="component" value="Unassembled WGS sequence"/>
</dbReference>
<dbReference type="AlphaFoldDB" id="A0A3N4K7J0"/>
<keyword evidence="3" id="KW-1185">Reference proteome</keyword>
<accession>A0A3N4K7J0</accession>
<organism evidence="2 3">
    <name type="scientific">Choiromyces venosus 120613-1</name>
    <dbReference type="NCBI Taxonomy" id="1336337"/>
    <lineage>
        <taxon>Eukaryota</taxon>
        <taxon>Fungi</taxon>
        <taxon>Dikarya</taxon>
        <taxon>Ascomycota</taxon>
        <taxon>Pezizomycotina</taxon>
        <taxon>Pezizomycetes</taxon>
        <taxon>Pezizales</taxon>
        <taxon>Tuberaceae</taxon>
        <taxon>Choiromyces</taxon>
    </lineage>
</organism>
<proteinExistence type="predicted"/>
<name>A0A3N4K7J0_9PEZI</name>
<reference evidence="2 3" key="1">
    <citation type="journal article" date="2018" name="Nat. Ecol. Evol.">
        <title>Pezizomycetes genomes reveal the molecular basis of ectomycorrhizal truffle lifestyle.</title>
        <authorList>
            <person name="Murat C."/>
            <person name="Payen T."/>
            <person name="Noel B."/>
            <person name="Kuo A."/>
            <person name="Morin E."/>
            <person name="Chen J."/>
            <person name="Kohler A."/>
            <person name="Krizsan K."/>
            <person name="Balestrini R."/>
            <person name="Da Silva C."/>
            <person name="Montanini B."/>
            <person name="Hainaut M."/>
            <person name="Levati E."/>
            <person name="Barry K.W."/>
            <person name="Belfiori B."/>
            <person name="Cichocki N."/>
            <person name="Clum A."/>
            <person name="Dockter R.B."/>
            <person name="Fauchery L."/>
            <person name="Guy J."/>
            <person name="Iotti M."/>
            <person name="Le Tacon F."/>
            <person name="Lindquist E.A."/>
            <person name="Lipzen A."/>
            <person name="Malagnac F."/>
            <person name="Mello A."/>
            <person name="Molinier V."/>
            <person name="Miyauchi S."/>
            <person name="Poulain J."/>
            <person name="Riccioni C."/>
            <person name="Rubini A."/>
            <person name="Sitrit Y."/>
            <person name="Splivallo R."/>
            <person name="Traeger S."/>
            <person name="Wang M."/>
            <person name="Zifcakova L."/>
            <person name="Wipf D."/>
            <person name="Zambonelli A."/>
            <person name="Paolocci F."/>
            <person name="Nowrousian M."/>
            <person name="Ottonello S."/>
            <person name="Baldrian P."/>
            <person name="Spatafora J.W."/>
            <person name="Henrissat B."/>
            <person name="Nagy L.G."/>
            <person name="Aury J.M."/>
            <person name="Wincker P."/>
            <person name="Grigoriev I.V."/>
            <person name="Bonfante P."/>
            <person name="Martin F.M."/>
        </authorList>
    </citation>
    <scope>NUCLEOTIDE SEQUENCE [LARGE SCALE GENOMIC DNA]</scope>
    <source>
        <strain evidence="2 3">120613-1</strain>
    </source>
</reference>
<dbReference type="EMBL" id="ML120354">
    <property type="protein sequence ID" value="RPB05222.1"/>
    <property type="molecule type" value="Genomic_DNA"/>
</dbReference>
<keyword evidence="1" id="KW-0472">Membrane</keyword>
<evidence type="ECO:0000313" key="2">
    <source>
        <dbReference type="EMBL" id="RPB05222.1"/>
    </source>
</evidence>
<evidence type="ECO:0000256" key="1">
    <source>
        <dbReference type="SAM" id="Phobius"/>
    </source>
</evidence>
<gene>
    <name evidence="2" type="ORF">L873DRAFT_956437</name>
</gene>